<dbReference type="eggNOG" id="COG1674">
    <property type="taxonomic scope" value="Bacteria"/>
</dbReference>
<dbReference type="Pfam" id="PF01580">
    <property type="entry name" value="FtsK_SpoIIIE"/>
    <property type="match status" value="1"/>
</dbReference>
<dbReference type="InterPro" id="IPR036388">
    <property type="entry name" value="WH-like_DNA-bd_sf"/>
</dbReference>
<dbReference type="Pfam" id="PF09397">
    <property type="entry name" value="FtsK_gamma"/>
    <property type="match status" value="1"/>
</dbReference>
<dbReference type="InterPro" id="IPR018541">
    <property type="entry name" value="Ftsk_gamma"/>
</dbReference>
<evidence type="ECO:0000256" key="1">
    <source>
        <dbReference type="ARBA" id="ARBA00004651"/>
    </source>
</evidence>
<dbReference type="InterPro" id="IPR003593">
    <property type="entry name" value="AAA+_ATPase"/>
</dbReference>
<dbReference type="KEGG" id="cca:CCA_00887"/>
<dbReference type="RefSeq" id="WP_011006841.1">
    <property type="nucleotide sequence ID" value="NC_003361.3"/>
</dbReference>
<keyword evidence="3" id="KW-1003">Cell membrane</keyword>
<dbReference type="SMART" id="SM00382">
    <property type="entry name" value="AAA"/>
    <property type="match status" value="1"/>
</dbReference>
<feature type="binding site" evidence="14">
    <location>
        <begin position="483"/>
        <end position="490"/>
    </location>
    <ligand>
        <name>ATP</name>
        <dbReference type="ChEBI" id="CHEBI:30616"/>
    </ligand>
</feature>
<evidence type="ECO:0000256" key="8">
    <source>
        <dbReference type="ARBA" id="ARBA00022840"/>
    </source>
</evidence>
<sequence length="805" mass="89349">MVRERQKSKSALFPSVPFAVRASIYLFLACFSGLSLWSFHNTQPCTQNWIGLLGWSLSSFLVYCFGAASFLIPPYFLWLSFLNIRKTPPKILHRKALAFASIPICCAVLLSMLSPVQALPHALDVRLPKFILDVNPPVSYLGGIPFYILYAGQSFCLKHLVGSVGTGLIFSFILCFSIFYLCGGVVLIKKKILQKFLKNRFQACWRICKSILKRLTNKQNYLPKPSIKVPSAPIARNDPRKLPTPIVSLPIEKGDLFDDPRHHSQDASEKATLFLAPHPQKRILSSFAKPQNTAEKKSKITVLPQPSLPPRKRVETSPPMDLSTFPGGNSELPQYHLLSKSDNSKPESLREELQKKGILLQQTLESFGIDADIGNICFGPTLAAFEVQPHTGVKVQKIKALENDIALNLQASSIRIIAPIPGKAAVGIEIPNPYPQPVNFRDLLEDYQKQNHKLQVPLLLGKKANGDNFWADLATMPHLIIAGTTGSGKSVCINTIVMSLIMTTLPSDIKLVIVDPKKVELTGYSQLPHMLTPVITESRDAHSALVWLVKEMELRYEILRFLGLRNIQAFNSRERNIEIEASFDKEIPEKMPFLVGIIDELADLLLSSSQDIETPIIRLAQMARAVGIHLILATQRPSRDVITGLIKANFPSRIAFKVANKVNSQIIIDEPGAENLMGNGDMLVVSPSSFGAVRAQGAYICDEDINKVIKDLCSRFPTKYVIPSFDTYEDFSGDDSADRDPLYNQAKTLVLQTGNASTTFLQRKLKIGYARAASLIDQLEEARIIGPSEGAKPRQILIQMPPQEG</sequence>
<dbReference type="GO" id="GO:0005524">
    <property type="term" value="F:ATP binding"/>
    <property type="evidence" value="ECO:0007669"/>
    <property type="project" value="UniProtKB-UniRule"/>
</dbReference>
<feature type="transmembrane region" description="Helical" evidence="16">
    <location>
        <begin position="96"/>
        <end position="118"/>
    </location>
</feature>
<dbReference type="SMART" id="SM00843">
    <property type="entry name" value="Ftsk_gamma"/>
    <property type="match status" value="1"/>
</dbReference>
<dbReference type="Gene3D" id="3.40.50.300">
    <property type="entry name" value="P-loop containing nucleotide triphosphate hydrolases"/>
    <property type="match status" value="1"/>
</dbReference>
<dbReference type="HOGENOM" id="CLU_001981_9_7_0"/>
<dbReference type="Proteomes" id="UP000002193">
    <property type="component" value="Chromosome"/>
</dbReference>
<accession>Q821Q2</accession>
<feature type="transmembrane region" description="Helical" evidence="16">
    <location>
        <begin position="60"/>
        <end position="84"/>
    </location>
</feature>
<dbReference type="InterPro" id="IPR025199">
    <property type="entry name" value="FtsK_4TM"/>
</dbReference>
<reference evidence="18 19" key="1">
    <citation type="journal article" date="2003" name="Nucleic Acids Res.">
        <title>Genome sequence of Chlamydophila caviae (Chlamydia psittaci GPIC): examining the role of niche-specific genes in the evolution of the Chlamydiaceae.</title>
        <authorList>
            <person name="Read T.D."/>
            <person name="Myers G.S.A."/>
            <person name="Brunham R.C."/>
            <person name="Nelson W.C."/>
            <person name="Paulsen I.T."/>
            <person name="Heidelberg J.F."/>
            <person name="Holtzapple E.K."/>
            <person name="Khouri H.M."/>
            <person name="Federova N.B."/>
            <person name="Carty H.A."/>
            <person name="Umayam L.A."/>
            <person name="Haft D.H."/>
            <person name="Peterson J.D."/>
            <person name="Beanan M.J."/>
            <person name="White O."/>
            <person name="Salzberg S.L."/>
            <person name="Hsia R.-C."/>
            <person name="McClarty G."/>
            <person name="Rank R.G."/>
            <person name="Bavoil P.M."/>
            <person name="Fraser C.M."/>
        </authorList>
    </citation>
    <scope>NUCLEOTIDE SEQUENCE [LARGE SCALE GENOMIC DNA]</scope>
    <source>
        <strain evidence="19">ATCC VR-813 / DSM 19441 / 03DC25 / GPIC</strain>
    </source>
</reference>
<dbReference type="AlphaFoldDB" id="Q821Q2"/>
<keyword evidence="9 16" id="KW-1133">Transmembrane helix</keyword>
<dbReference type="SUPFAM" id="SSF46785">
    <property type="entry name" value="Winged helix' DNA-binding domain"/>
    <property type="match status" value="1"/>
</dbReference>
<dbReference type="InterPro" id="IPR027417">
    <property type="entry name" value="P-loop_NTPase"/>
</dbReference>
<evidence type="ECO:0000313" key="19">
    <source>
        <dbReference type="Proteomes" id="UP000002193"/>
    </source>
</evidence>
<evidence type="ECO:0000259" key="17">
    <source>
        <dbReference type="PROSITE" id="PS50901"/>
    </source>
</evidence>
<dbReference type="GO" id="GO:0003677">
    <property type="term" value="F:DNA binding"/>
    <property type="evidence" value="ECO:0007669"/>
    <property type="project" value="UniProtKB-KW"/>
</dbReference>
<evidence type="ECO:0000256" key="11">
    <source>
        <dbReference type="ARBA" id="ARBA00023136"/>
    </source>
</evidence>
<name>Q821Q2_CHLCV</name>
<evidence type="ECO:0000256" key="4">
    <source>
        <dbReference type="ARBA" id="ARBA00022618"/>
    </source>
</evidence>
<evidence type="ECO:0000313" key="18">
    <source>
        <dbReference type="EMBL" id="AAP05627.1"/>
    </source>
</evidence>
<dbReference type="EMBL" id="AE015925">
    <property type="protein sequence ID" value="AAP05627.1"/>
    <property type="molecule type" value="Genomic_DNA"/>
</dbReference>
<feature type="transmembrane region" description="Helical" evidence="16">
    <location>
        <begin position="12"/>
        <end position="40"/>
    </location>
</feature>
<evidence type="ECO:0000256" key="16">
    <source>
        <dbReference type="SAM" id="Phobius"/>
    </source>
</evidence>
<organism evidence="18 19">
    <name type="scientific">Chlamydia caviae (strain ATCC VR-813 / DSM 19441 / 03DC25 / GPIC)</name>
    <name type="common">Chlamydophila caviae</name>
    <dbReference type="NCBI Taxonomy" id="227941"/>
    <lineage>
        <taxon>Bacteria</taxon>
        <taxon>Pseudomonadati</taxon>
        <taxon>Chlamydiota</taxon>
        <taxon>Chlamydiia</taxon>
        <taxon>Chlamydiales</taxon>
        <taxon>Chlamydiaceae</taxon>
        <taxon>Chlamydia/Chlamydophila group</taxon>
        <taxon>Chlamydia</taxon>
    </lineage>
</organism>
<feature type="region of interest" description="Disordered" evidence="15">
    <location>
        <begin position="287"/>
        <end position="349"/>
    </location>
</feature>
<evidence type="ECO:0000256" key="7">
    <source>
        <dbReference type="ARBA" id="ARBA00022829"/>
    </source>
</evidence>
<evidence type="ECO:0000256" key="6">
    <source>
        <dbReference type="ARBA" id="ARBA00022741"/>
    </source>
</evidence>
<dbReference type="OrthoDB" id="9807790at2"/>
<keyword evidence="19" id="KW-1185">Reference proteome</keyword>
<evidence type="ECO:0000256" key="2">
    <source>
        <dbReference type="ARBA" id="ARBA00006474"/>
    </source>
</evidence>
<keyword evidence="10" id="KW-0238">DNA-binding</keyword>
<evidence type="ECO:0000256" key="15">
    <source>
        <dbReference type="SAM" id="MobiDB-lite"/>
    </source>
</evidence>
<dbReference type="PANTHER" id="PTHR22683:SF41">
    <property type="entry name" value="DNA TRANSLOCASE FTSK"/>
    <property type="match status" value="1"/>
</dbReference>
<dbReference type="Pfam" id="PF13491">
    <property type="entry name" value="FtsK_4TM"/>
    <property type="match status" value="1"/>
</dbReference>
<comment type="similarity">
    <text evidence="2">Belongs to the FtsK/SpoIIIE/SftA family.</text>
</comment>
<dbReference type="STRING" id="227941.CCA_00887"/>
<dbReference type="SUPFAM" id="SSF52540">
    <property type="entry name" value="P-loop containing nucleoside triphosphate hydrolases"/>
    <property type="match status" value="1"/>
</dbReference>
<feature type="transmembrane region" description="Helical" evidence="16">
    <location>
        <begin position="138"/>
        <end position="156"/>
    </location>
</feature>
<evidence type="ECO:0000256" key="14">
    <source>
        <dbReference type="PROSITE-ProRule" id="PRU00289"/>
    </source>
</evidence>
<feature type="transmembrane region" description="Helical" evidence="16">
    <location>
        <begin position="168"/>
        <end position="188"/>
    </location>
</feature>
<keyword evidence="6 14" id="KW-0547">Nucleotide-binding</keyword>
<protein>
    <submittedName>
        <fullName evidence="18">Cell division protein FtsK, putative</fullName>
    </submittedName>
</protein>
<evidence type="ECO:0000256" key="13">
    <source>
        <dbReference type="ARBA" id="ARBA00025923"/>
    </source>
</evidence>
<dbReference type="InterPro" id="IPR041027">
    <property type="entry name" value="FtsK_alpha"/>
</dbReference>
<evidence type="ECO:0000256" key="5">
    <source>
        <dbReference type="ARBA" id="ARBA00022692"/>
    </source>
</evidence>
<dbReference type="Gene3D" id="3.30.980.40">
    <property type="match status" value="1"/>
</dbReference>
<keyword evidence="5 16" id="KW-0812">Transmembrane</keyword>
<proteinExistence type="inferred from homology"/>
<dbReference type="PANTHER" id="PTHR22683">
    <property type="entry name" value="SPORULATION PROTEIN RELATED"/>
    <property type="match status" value="1"/>
</dbReference>
<keyword evidence="11 16" id="KW-0472">Membrane</keyword>
<gene>
    <name evidence="18" type="ordered locus">CCA_00887</name>
</gene>
<comment type="subunit">
    <text evidence="13">Homohexamer. Forms a ring that surrounds DNA.</text>
</comment>
<evidence type="ECO:0000256" key="9">
    <source>
        <dbReference type="ARBA" id="ARBA00022989"/>
    </source>
</evidence>
<dbReference type="InterPro" id="IPR036390">
    <property type="entry name" value="WH_DNA-bd_sf"/>
</dbReference>
<dbReference type="Gene3D" id="1.10.10.10">
    <property type="entry name" value="Winged helix-like DNA-binding domain superfamily/Winged helix DNA-binding domain"/>
    <property type="match status" value="1"/>
</dbReference>
<dbReference type="GO" id="GO:0051301">
    <property type="term" value="P:cell division"/>
    <property type="evidence" value="ECO:0007669"/>
    <property type="project" value="UniProtKB-KW"/>
</dbReference>
<dbReference type="GO" id="GO:0005886">
    <property type="term" value="C:plasma membrane"/>
    <property type="evidence" value="ECO:0007669"/>
    <property type="project" value="UniProtKB-SubCell"/>
</dbReference>
<keyword evidence="12" id="KW-0131">Cell cycle</keyword>
<dbReference type="GO" id="GO:0007059">
    <property type="term" value="P:chromosome segregation"/>
    <property type="evidence" value="ECO:0007669"/>
    <property type="project" value="UniProtKB-KW"/>
</dbReference>
<evidence type="ECO:0000256" key="3">
    <source>
        <dbReference type="ARBA" id="ARBA00022475"/>
    </source>
</evidence>
<keyword evidence="8 14" id="KW-0067">ATP-binding</keyword>
<keyword evidence="7" id="KW-0159">Chromosome partition</keyword>
<dbReference type="InterPro" id="IPR050206">
    <property type="entry name" value="FtsK/SpoIIIE/SftA"/>
</dbReference>
<dbReference type="Pfam" id="PF17854">
    <property type="entry name" value="FtsK_alpha"/>
    <property type="match status" value="1"/>
</dbReference>
<dbReference type="PROSITE" id="PS50901">
    <property type="entry name" value="FTSK"/>
    <property type="match status" value="1"/>
</dbReference>
<keyword evidence="4 18" id="KW-0132">Cell division</keyword>
<dbReference type="InterPro" id="IPR002543">
    <property type="entry name" value="FtsK_dom"/>
</dbReference>
<evidence type="ECO:0000256" key="12">
    <source>
        <dbReference type="ARBA" id="ARBA00023306"/>
    </source>
</evidence>
<comment type="subcellular location">
    <subcellularLocation>
        <location evidence="1">Cell membrane</location>
        <topology evidence="1">Multi-pass membrane protein</topology>
    </subcellularLocation>
</comment>
<evidence type="ECO:0000256" key="10">
    <source>
        <dbReference type="ARBA" id="ARBA00023125"/>
    </source>
</evidence>
<feature type="domain" description="FtsK" evidence="17">
    <location>
        <begin position="466"/>
        <end position="665"/>
    </location>
</feature>